<dbReference type="PANTHER" id="PTHR41328:SF2">
    <property type="entry name" value="TERMINASE SMALL SUBUNIT"/>
    <property type="match status" value="1"/>
</dbReference>
<dbReference type="InterPro" id="IPR005335">
    <property type="entry name" value="Terminase_ssu"/>
</dbReference>
<dbReference type="InterPro" id="IPR052404">
    <property type="entry name" value="SPP1-like_terminase"/>
</dbReference>
<evidence type="ECO:0000313" key="4">
    <source>
        <dbReference type="EMBL" id="DAE17472.1"/>
    </source>
</evidence>
<evidence type="ECO:0000256" key="3">
    <source>
        <dbReference type="SAM" id="MobiDB-lite"/>
    </source>
</evidence>
<evidence type="ECO:0000256" key="1">
    <source>
        <dbReference type="ARBA" id="ARBA00022612"/>
    </source>
</evidence>
<reference evidence="4" key="1">
    <citation type="journal article" date="2021" name="Proc. Natl. Acad. Sci. U.S.A.">
        <title>A Catalog of Tens of Thousands of Viruses from Human Metagenomes Reveals Hidden Associations with Chronic Diseases.</title>
        <authorList>
            <person name="Tisza M.J."/>
            <person name="Buck C.B."/>
        </authorList>
    </citation>
    <scope>NUCLEOTIDE SEQUENCE</scope>
    <source>
        <strain evidence="4">CtoRD1</strain>
    </source>
</reference>
<dbReference type="InterPro" id="IPR038713">
    <property type="entry name" value="Terminase_Gp1_N_sf"/>
</dbReference>
<keyword evidence="1" id="KW-1188">Viral release from host cell</keyword>
<dbReference type="Gene3D" id="1.10.10.1400">
    <property type="entry name" value="Terminase, small subunit, N-terminal DNA-binding domain, HTH motif"/>
    <property type="match status" value="1"/>
</dbReference>
<dbReference type="EMBL" id="BK015641">
    <property type="protein sequence ID" value="DAE17472.1"/>
    <property type="molecule type" value="Genomic_DNA"/>
</dbReference>
<dbReference type="GO" id="GO:0051276">
    <property type="term" value="P:chromosome organization"/>
    <property type="evidence" value="ECO:0007669"/>
    <property type="project" value="InterPro"/>
</dbReference>
<keyword evidence="2" id="KW-0231">Viral genome packaging</keyword>
<dbReference type="Gene3D" id="6.10.140.2160">
    <property type="match status" value="1"/>
</dbReference>
<name>A0A8S5QEG9_9CAUD</name>
<dbReference type="PANTHER" id="PTHR41328">
    <property type="entry name" value="TERMINASE SMALL SUBUNIT-RELATED"/>
    <property type="match status" value="1"/>
</dbReference>
<dbReference type="Pfam" id="PF03592">
    <property type="entry name" value="Terminase_2"/>
    <property type="match status" value="1"/>
</dbReference>
<accession>A0A8S5QEG9</accession>
<feature type="compositionally biased region" description="Basic and acidic residues" evidence="3">
    <location>
        <begin position="135"/>
        <end position="146"/>
    </location>
</feature>
<protein>
    <submittedName>
        <fullName evidence="4">Terminase small subunit</fullName>
    </submittedName>
</protein>
<sequence>MKSLTVKQRRFVDAYIETGNAAEAARRAGYKSRNADVMGRENLRKPTVRKVLEARLKELEDAQIADAREVLIHLTSAMRGEIEEEIPVVEGCGKGVSKARIIRKHISARDRLRAAEMLMKRHGLLLSDIEREEKQARTDALKKESQQDETSEGVVIAGEGELLE</sequence>
<evidence type="ECO:0000256" key="2">
    <source>
        <dbReference type="ARBA" id="ARBA00023219"/>
    </source>
</evidence>
<organism evidence="4">
    <name type="scientific">Siphoviridae sp. ctoRD1</name>
    <dbReference type="NCBI Taxonomy" id="2825669"/>
    <lineage>
        <taxon>Viruses</taxon>
        <taxon>Duplodnaviria</taxon>
        <taxon>Heunggongvirae</taxon>
        <taxon>Uroviricota</taxon>
        <taxon>Caudoviricetes</taxon>
    </lineage>
</organism>
<proteinExistence type="predicted"/>
<feature type="region of interest" description="Disordered" evidence="3">
    <location>
        <begin position="135"/>
        <end position="164"/>
    </location>
</feature>